<dbReference type="PANTHER" id="PTHR23354:SF104">
    <property type="entry name" value="TLD-DOMAIN CONTAINING NUCLEOLAR PROTEIN"/>
    <property type="match status" value="1"/>
</dbReference>
<evidence type="ECO:0000259" key="1">
    <source>
        <dbReference type="SMART" id="SM00584"/>
    </source>
</evidence>
<evidence type="ECO:0000313" key="3">
    <source>
        <dbReference type="Proteomes" id="UP001370490"/>
    </source>
</evidence>
<dbReference type="EMBL" id="JBAMMX010000005">
    <property type="protein sequence ID" value="KAK6939365.1"/>
    <property type="molecule type" value="Genomic_DNA"/>
</dbReference>
<accession>A0AAN8VSG7</accession>
<feature type="domain" description="TLDc" evidence="1">
    <location>
        <begin position="325"/>
        <end position="496"/>
    </location>
</feature>
<keyword evidence="3" id="KW-1185">Reference proteome</keyword>
<dbReference type="Proteomes" id="UP001370490">
    <property type="component" value="Unassembled WGS sequence"/>
</dbReference>
<dbReference type="Pfam" id="PF07534">
    <property type="entry name" value="TLD"/>
    <property type="match status" value="1"/>
</dbReference>
<gene>
    <name evidence="2" type="ORF">RJ641_028896</name>
</gene>
<feature type="non-terminal residue" evidence="2">
    <location>
        <position position="553"/>
    </location>
</feature>
<comment type="caution">
    <text evidence="2">The sequence shown here is derived from an EMBL/GenBank/DDBJ whole genome shotgun (WGS) entry which is preliminary data.</text>
</comment>
<dbReference type="PANTHER" id="PTHR23354">
    <property type="entry name" value="NUCLEOLAR PROTEIN 7/ESTROGEN RECEPTOR COACTIVATOR-RELATED"/>
    <property type="match status" value="1"/>
</dbReference>
<evidence type="ECO:0000313" key="2">
    <source>
        <dbReference type="EMBL" id="KAK6939365.1"/>
    </source>
</evidence>
<name>A0AAN8VSG7_9MAGN</name>
<dbReference type="AlphaFoldDB" id="A0AAN8VSG7"/>
<dbReference type="InterPro" id="IPR006571">
    <property type="entry name" value="TLDc_dom"/>
</dbReference>
<sequence>MGQACSSSSQQTPDTETLKAPLEIQNAFSALSVPRSKFIPLHSLQVSLSHSLSLSLSRRIGKTLTLLFFWVGIQRVFHLTLKDHEITEGPPAALLQSFLWLLENLGSTIVDEFFVVDKRGGVSLSEFVNGHFKCSRTTSSGSKSIICLLRLFALTAEKSDFSLNLKFESVENEEEEEEHEGYKITGWLRPSDMLMFLWMCWVMLFDSVQKRRKVNVGFTDVDHLLSSAMLFCAEQGVSNVWDCDLLSLDVQLPADKVYMWILKTVPFLPDCAGQFFKTRLQNCATAEEELELASSSADVTSLTRSYDAKLLNSGRAWAIYLTLASDALRKELLGACFPSLNRFWSNIEGYYGPLLMLVSASSGDGQESNDSVNRWIIGVLTEKGFENRDQYYGGSGNLYAISPVFHVFPPFGREKNFVYSHLHPTARVYEPHPKPVGIAFGGKVGNERIFIDEDFARITVRHHAGDKTYRPGPLMPNQGFLPLEASILEVEVWGLGGRRAKEVQNSYKKREELFTEQRRKVDLKTFASWEDSPEKMMMDMISDHNSVRREDRS</sequence>
<reference evidence="2 3" key="1">
    <citation type="submission" date="2023-12" db="EMBL/GenBank/DDBJ databases">
        <title>A high-quality genome assembly for Dillenia turbinata (Dilleniales).</title>
        <authorList>
            <person name="Chanderbali A."/>
        </authorList>
    </citation>
    <scope>NUCLEOTIDE SEQUENCE [LARGE SCALE GENOMIC DNA]</scope>
    <source>
        <strain evidence="2">LSX21</strain>
        <tissue evidence="2">Leaf</tissue>
    </source>
</reference>
<organism evidence="2 3">
    <name type="scientific">Dillenia turbinata</name>
    <dbReference type="NCBI Taxonomy" id="194707"/>
    <lineage>
        <taxon>Eukaryota</taxon>
        <taxon>Viridiplantae</taxon>
        <taxon>Streptophyta</taxon>
        <taxon>Embryophyta</taxon>
        <taxon>Tracheophyta</taxon>
        <taxon>Spermatophyta</taxon>
        <taxon>Magnoliopsida</taxon>
        <taxon>eudicotyledons</taxon>
        <taxon>Gunneridae</taxon>
        <taxon>Pentapetalae</taxon>
        <taxon>Dilleniales</taxon>
        <taxon>Dilleniaceae</taxon>
        <taxon>Dillenia</taxon>
    </lineage>
</organism>
<proteinExistence type="predicted"/>
<protein>
    <submittedName>
        <fullName evidence="2">TLDc domain</fullName>
    </submittedName>
</protein>
<dbReference type="SMART" id="SM00584">
    <property type="entry name" value="TLDc"/>
    <property type="match status" value="1"/>
</dbReference>